<dbReference type="STRING" id="751945.Theos_0636"/>
<dbReference type="Pfam" id="PF08486">
    <property type="entry name" value="SpoIID"/>
    <property type="match status" value="1"/>
</dbReference>
<organism evidence="2 3">
    <name type="scientific">Thermus oshimai JL-2</name>
    <dbReference type="NCBI Taxonomy" id="751945"/>
    <lineage>
        <taxon>Bacteria</taxon>
        <taxon>Thermotogati</taxon>
        <taxon>Deinococcota</taxon>
        <taxon>Deinococci</taxon>
        <taxon>Thermales</taxon>
        <taxon>Thermaceae</taxon>
        <taxon>Thermus</taxon>
    </lineage>
</organism>
<accession>K7QWA5</accession>
<feature type="domain" description="Sporulation stage II protein D amidase enhancer LytB N-terminal" evidence="1">
    <location>
        <begin position="86"/>
        <end position="174"/>
    </location>
</feature>
<sequence>MKRLLALLLLLPWALAQGLTLRVLLKEVPLGEALRLDLPSGRVLAKGVEGGVVVDGRLFPSFLHPGPTFALDGTPYRGGLLLLPQGEKVMAVNAVDLEDYLLGVLPGEMPPSFPLEALKTQAVLARTFAVNRLSPSAPYDLCATEACQVYRGLSAETPRHKEAVLATRGLVVSYGGRAISALYHADSGGMTAGSEEVFQKALPYLRPREDPFSDGPKSRWTVDLTPERVAAALRAYGLAPRTLEPPEVLALTPSGRVGRLSALGVVVEGPLAQRVVRAMGLPSALVRFEGWRALGRGAGHGVGMSQWGAKGMAERGFEFREILGHYFPGTFLSDLVVRAGLP</sequence>
<gene>
    <name evidence="2" type="ORF">Theos_0636</name>
</gene>
<dbReference type="InterPro" id="IPR013486">
    <property type="entry name" value="SpoIID/LytB"/>
</dbReference>
<dbReference type="RefSeq" id="WP_016328892.1">
    <property type="nucleotide sequence ID" value="NC_019386.1"/>
</dbReference>
<dbReference type="GO" id="GO:0030435">
    <property type="term" value="P:sporulation resulting in formation of a cellular spore"/>
    <property type="evidence" value="ECO:0007669"/>
    <property type="project" value="InterPro"/>
</dbReference>
<dbReference type="HOGENOM" id="CLU_021203_3_3_0"/>
<dbReference type="InterPro" id="IPR013693">
    <property type="entry name" value="SpoIID/LytB_N"/>
</dbReference>
<dbReference type="PANTHER" id="PTHR30032:SF4">
    <property type="entry name" value="AMIDASE ENHANCER"/>
    <property type="match status" value="1"/>
</dbReference>
<evidence type="ECO:0000259" key="1">
    <source>
        <dbReference type="Pfam" id="PF08486"/>
    </source>
</evidence>
<keyword evidence="3" id="KW-1185">Reference proteome</keyword>
<name>K7QWA5_THEOS</name>
<proteinExistence type="predicted"/>
<dbReference type="eggNOG" id="COG2385">
    <property type="taxonomic scope" value="Bacteria"/>
</dbReference>
<protein>
    <submittedName>
        <fullName evidence="2">SpoIID/LytB domain protein</fullName>
    </submittedName>
</protein>
<dbReference type="EMBL" id="CP003249">
    <property type="protein sequence ID" value="AFV75698.1"/>
    <property type="molecule type" value="Genomic_DNA"/>
</dbReference>
<dbReference type="KEGG" id="tos:Theos_0636"/>
<dbReference type="PATRIC" id="fig|751945.3.peg.624"/>
<evidence type="ECO:0000313" key="2">
    <source>
        <dbReference type="EMBL" id="AFV75698.1"/>
    </source>
</evidence>
<reference evidence="2 3" key="1">
    <citation type="journal article" date="2013" name="Genome Announc.">
        <title>Whole Genome Sequencing of Thermus oshimai JL-2 and Thermus thermophilus JL-18, Incomplete Denitrifiers from the United States Great Basin.</title>
        <authorList>
            <person name="Murugapiran S.K."/>
            <person name="Huntemann M."/>
            <person name="Wei C.L."/>
            <person name="Han J."/>
            <person name="Detter J.C."/>
            <person name="Han C.S."/>
            <person name="Erkkila T.H."/>
            <person name="Teshima H."/>
            <person name="Chen A."/>
            <person name="Kyrpides N."/>
            <person name="Mavrommatis K."/>
            <person name="Markowitz V."/>
            <person name="Szeto E."/>
            <person name="Ivanova N."/>
            <person name="Pagani I."/>
            <person name="Lam J."/>
            <person name="McDonald A.I."/>
            <person name="Dodsworth J.A."/>
            <person name="Pati A."/>
            <person name="Goodwin L."/>
            <person name="Peters L."/>
            <person name="Pitluck S."/>
            <person name="Woyke T."/>
            <person name="Hedlund B.P."/>
        </authorList>
    </citation>
    <scope>NUCLEOTIDE SEQUENCE</scope>
    <source>
        <strain evidence="2 3">JL-2</strain>
    </source>
</reference>
<dbReference type="PANTHER" id="PTHR30032">
    <property type="entry name" value="N-ACETYLMURAMOYL-L-ALANINE AMIDASE-RELATED"/>
    <property type="match status" value="1"/>
</dbReference>
<dbReference type="OrthoDB" id="9794671at2"/>
<dbReference type="NCBIfam" id="TIGR02669">
    <property type="entry name" value="SpoIID_LytB"/>
    <property type="match status" value="1"/>
</dbReference>
<dbReference type="Proteomes" id="UP000000211">
    <property type="component" value="Chromosome"/>
</dbReference>
<dbReference type="GO" id="GO:0030288">
    <property type="term" value="C:outer membrane-bounded periplasmic space"/>
    <property type="evidence" value="ECO:0007669"/>
    <property type="project" value="TreeGrafter"/>
</dbReference>
<dbReference type="InterPro" id="IPR051922">
    <property type="entry name" value="Bact_Sporulation_Assoc"/>
</dbReference>
<dbReference type="AlphaFoldDB" id="K7QWA5"/>
<evidence type="ECO:0000313" key="3">
    <source>
        <dbReference type="Proteomes" id="UP000000211"/>
    </source>
</evidence>